<evidence type="ECO:0000313" key="2">
    <source>
        <dbReference type="EMBL" id="KAJ9579890.1"/>
    </source>
</evidence>
<dbReference type="EMBL" id="JASPKZ010008370">
    <property type="protein sequence ID" value="KAJ9579890.1"/>
    <property type="molecule type" value="Genomic_DNA"/>
</dbReference>
<accession>A0AAD7ZFV8</accession>
<keyword evidence="3" id="KW-1185">Reference proteome</keyword>
<name>A0AAD7ZFV8_DIPPU</name>
<organism evidence="2 3">
    <name type="scientific">Diploptera punctata</name>
    <name type="common">Pacific beetle cockroach</name>
    <dbReference type="NCBI Taxonomy" id="6984"/>
    <lineage>
        <taxon>Eukaryota</taxon>
        <taxon>Metazoa</taxon>
        <taxon>Ecdysozoa</taxon>
        <taxon>Arthropoda</taxon>
        <taxon>Hexapoda</taxon>
        <taxon>Insecta</taxon>
        <taxon>Pterygota</taxon>
        <taxon>Neoptera</taxon>
        <taxon>Polyneoptera</taxon>
        <taxon>Dictyoptera</taxon>
        <taxon>Blattodea</taxon>
        <taxon>Blaberoidea</taxon>
        <taxon>Blaberidae</taxon>
        <taxon>Diplopterinae</taxon>
        <taxon>Diploptera</taxon>
    </lineage>
</organism>
<evidence type="ECO:0000313" key="3">
    <source>
        <dbReference type="Proteomes" id="UP001233999"/>
    </source>
</evidence>
<protein>
    <recommendedName>
        <fullName evidence="1">SEA domain-containing protein</fullName>
    </recommendedName>
</protein>
<dbReference type="AlphaFoldDB" id="A0AAD7ZFV8"/>
<dbReference type="InterPro" id="IPR000082">
    <property type="entry name" value="SEA_dom"/>
</dbReference>
<reference evidence="2" key="2">
    <citation type="submission" date="2023-05" db="EMBL/GenBank/DDBJ databases">
        <authorList>
            <person name="Fouks B."/>
        </authorList>
    </citation>
    <scope>NUCLEOTIDE SEQUENCE</scope>
    <source>
        <strain evidence="2">Stay&amp;Tobe</strain>
        <tissue evidence="2">Testes</tissue>
    </source>
</reference>
<sequence length="67" mass="8194">IKKKQDISDNVRHLSVLCNIQYRILKSRAFMKNVSKQNKLTNRQPYIIRYYYKFSFTILNVFYNSKL</sequence>
<feature type="domain" description="SEA" evidence="1">
    <location>
        <begin position="48"/>
        <end position="67"/>
    </location>
</feature>
<gene>
    <name evidence="2" type="ORF">L9F63_004450</name>
</gene>
<feature type="non-terminal residue" evidence="2">
    <location>
        <position position="67"/>
    </location>
</feature>
<evidence type="ECO:0000259" key="1">
    <source>
        <dbReference type="PROSITE" id="PS50024"/>
    </source>
</evidence>
<comment type="caution">
    <text evidence="2">The sequence shown here is derived from an EMBL/GenBank/DDBJ whole genome shotgun (WGS) entry which is preliminary data.</text>
</comment>
<dbReference type="PROSITE" id="PS50024">
    <property type="entry name" value="SEA"/>
    <property type="match status" value="1"/>
</dbReference>
<proteinExistence type="predicted"/>
<reference evidence="2" key="1">
    <citation type="journal article" date="2023" name="IScience">
        <title>Live-bearing cockroach genome reveals convergent evolutionary mechanisms linked to viviparity in insects and beyond.</title>
        <authorList>
            <person name="Fouks B."/>
            <person name="Harrison M.C."/>
            <person name="Mikhailova A.A."/>
            <person name="Marchal E."/>
            <person name="English S."/>
            <person name="Carruthers M."/>
            <person name="Jennings E.C."/>
            <person name="Chiamaka E.L."/>
            <person name="Frigard R.A."/>
            <person name="Pippel M."/>
            <person name="Attardo G.M."/>
            <person name="Benoit J.B."/>
            <person name="Bornberg-Bauer E."/>
            <person name="Tobe S.S."/>
        </authorList>
    </citation>
    <scope>NUCLEOTIDE SEQUENCE</scope>
    <source>
        <strain evidence="2">Stay&amp;Tobe</strain>
    </source>
</reference>
<dbReference type="Proteomes" id="UP001233999">
    <property type="component" value="Unassembled WGS sequence"/>
</dbReference>
<feature type="non-terminal residue" evidence="2">
    <location>
        <position position="1"/>
    </location>
</feature>